<feature type="transmembrane region" description="Helical" evidence="12">
    <location>
        <begin position="159"/>
        <end position="175"/>
    </location>
</feature>
<dbReference type="AlphaFoldDB" id="A0A9N9MJK3"/>
<comment type="cofactor">
    <cofactor evidence="11">
        <name>Fe(2+)</name>
        <dbReference type="ChEBI" id="CHEBI:29033"/>
    </cofactor>
</comment>
<name>A0A9N9MJK3_9CUCU</name>
<keyword evidence="7 11" id="KW-0560">Oxidoreductase</keyword>
<dbReference type="GO" id="GO:0005789">
    <property type="term" value="C:endoplasmic reticulum membrane"/>
    <property type="evidence" value="ECO:0007669"/>
    <property type="project" value="TreeGrafter"/>
</dbReference>
<organism evidence="13 14">
    <name type="scientific">Ceutorhynchus assimilis</name>
    <name type="common">cabbage seed weevil</name>
    <dbReference type="NCBI Taxonomy" id="467358"/>
    <lineage>
        <taxon>Eukaryota</taxon>
        <taxon>Metazoa</taxon>
        <taxon>Ecdysozoa</taxon>
        <taxon>Arthropoda</taxon>
        <taxon>Hexapoda</taxon>
        <taxon>Insecta</taxon>
        <taxon>Pterygota</taxon>
        <taxon>Neoptera</taxon>
        <taxon>Endopterygota</taxon>
        <taxon>Coleoptera</taxon>
        <taxon>Polyphaga</taxon>
        <taxon>Cucujiformia</taxon>
        <taxon>Curculionidae</taxon>
        <taxon>Ceutorhynchinae</taxon>
        <taxon>Ceutorhynchus</taxon>
    </lineage>
</organism>
<evidence type="ECO:0000256" key="6">
    <source>
        <dbReference type="ARBA" id="ARBA00022989"/>
    </source>
</evidence>
<dbReference type="GO" id="GO:0006636">
    <property type="term" value="P:unsaturated fatty acid biosynthetic process"/>
    <property type="evidence" value="ECO:0007669"/>
    <property type="project" value="TreeGrafter"/>
</dbReference>
<keyword evidence="6 12" id="KW-1133">Transmembrane helix</keyword>
<reference evidence="13" key="1">
    <citation type="submission" date="2022-01" db="EMBL/GenBank/DDBJ databases">
        <authorList>
            <person name="King R."/>
        </authorList>
    </citation>
    <scope>NUCLEOTIDE SEQUENCE</scope>
</reference>
<keyword evidence="9 12" id="KW-0472">Membrane</keyword>
<comment type="subcellular location">
    <subcellularLocation>
        <location evidence="1">Membrane</location>
        <topology evidence="1">Multi-pass membrane protein</topology>
    </subcellularLocation>
</comment>
<evidence type="ECO:0000256" key="8">
    <source>
        <dbReference type="ARBA" id="ARBA00023098"/>
    </source>
</evidence>
<feature type="transmembrane region" description="Helical" evidence="12">
    <location>
        <begin position="187"/>
        <end position="206"/>
    </location>
</feature>
<evidence type="ECO:0000313" key="14">
    <source>
        <dbReference type="Proteomes" id="UP001152799"/>
    </source>
</evidence>
<comment type="similarity">
    <text evidence="2 11">Belongs to the fatty acid desaturase type 1 family.</text>
</comment>
<sequence length="314" mass="36534">MTEQLSKKREINWIKVLFQLQVNSSLVFAIGYLFKYGCLWKTFFFAILLTVLGVLGKSAGAHRLWSHCTYKATTGLRVFLMLCQTLAGYGSIYDWVLYHRLHHKHFKTDLDPYNPKNGFWYAQIFSTVRDLSPAQIEAMKEIDMSDLENDKVVMFQKKWYNIMYVIIFLLLPLNAPCEYWNETIVTSFMIVGWLRYALTLHFCWLIHSAVNIWDLKPGEKFPADTNLVFLITKTYWISYHYLTPWDYQASEYGKYGTDWVSKFIKVCAALEYATDLKTIDSHGVRSALTKSVTENKHITECLTEMAKTASGTMS</sequence>
<dbReference type="PANTHER" id="PTHR11351">
    <property type="entry name" value="ACYL-COA DESATURASE"/>
    <property type="match status" value="1"/>
</dbReference>
<keyword evidence="8" id="KW-0443">Lipid metabolism</keyword>
<proteinExistence type="inferred from homology"/>
<evidence type="ECO:0000256" key="5">
    <source>
        <dbReference type="ARBA" id="ARBA00022832"/>
    </source>
</evidence>
<evidence type="ECO:0008006" key="15">
    <source>
        <dbReference type="Google" id="ProtNLM"/>
    </source>
</evidence>
<evidence type="ECO:0000256" key="1">
    <source>
        <dbReference type="ARBA" id="ARBA00004141"/>
    </source>
</evidence>
<evidence type="ECO:0000313" key="13">
    <source>
        <dbReference type="EMBL" id="CAG9765037.1"/>
    </source>
</evidence>
<dbReference type="CDD" id="cd03505">
    <property type="entry name" value="Delta9-FADS-like"/>
    <property type="match status" value="1"/>
</dbReference>
<dbReference type="InterPro" id="IPR015876">
    <property type="entry name" value="Acyl-CoA_DS"/>
</dbReference>
<evidence type="ECO:0000256" key="2">
    <source>
        <dbReference type="ARBA" id="ARBA00009295"/>
    </source>
</evidence>
<accession>A0A9N9MJK3</accession>
<evidence type="ECO:0000256" key="3">
    <source>
        <dbReference type="ARBA" id="ARBA00022516"/>
    </source>
</evidence>
<dbReference type="OrthoDB" id="10260134at2759"/>
<feature type="transmembrane region" description="Helical" evidence="12">
    <location>
        <begin position="39"/>
        <end position="56"/>
    </location>
</feature>
<comment type="domain">
    <text evidence="11">The histidine box domains are involved in binding the catalytic metal ions.</text>
</comment>
<dbReference type="PANTHER" id="PTHR11351:SF26">
    <property type="entry name" value="FATTY ACID DESATURASE DOMAIN-CONTAINING PROTEIN"/>
    <property type="match status" value="1"/>
</dbReference>
<dbReference type="GO" id="GO:0004768">
    <property type="term" value="F:stearoyl-CoA 9-desaturase activity"/>
    <property type="evidence" value="ECO:0007669"/>
    <property type="project" value="TreeGrafter"/>
</dbReference>
<dbReference type="GO" id="GO:0005506">
    <property type="term" value="F:iron ion binding"/>
    <property type="evidence" value="ECO:0007669"/>
    <property type="project" value="TreeGrafter"/>
</dbReference>
<dbReference type="Proteomes" id="UP001152799">
    <property type="component" value="Chromosome 2"/>
</dbReference>
<dbReference type="EMBL" id="OU892278">
    <property type="protein sequence ID" value="CAG9765037.1"/>
    <property type="molecule type" value="Genomic_DNA"/>
</dbReference>
<dbReference type="PRINTS" id="PR00075">
    <property type="entry name" value="FACDDSATRASE"/>
</dbReference>
<evidence type="ECO:0000256" key="11">
    <source>
        <dbReference type="RuleBase" id="RU000581"/>
    </source>
</evidence>
<evidence type="ECO:0000256" key="9">
    <source>
        <dbReference type="ARBA" id="ARBA00023136"/>
    </source>
</evidence>
<evidence type="ECO:0000256" key="4">
    <source>
        <dbReference type="ARBA" id="ARBA00022692"/>
    </source>
</evidence>
<gene>
    <name evidence="13" type="ORF">CEUTPL_LOCUS5656</name>
</gene>
<evidence type="ECO:0000256" key="12">
    <source>
        <dbReference type="SAM" id="Phobius"/>
    </source>
</evidence>
<evidence type="ECO:0000256" key="10">
    <source>
        <dbReference type="ARBA" id="ARBA00023160"/>
    </source>
</evidence>
<protein>
    <recommendedName>
        <fullName evidence="15">Acyl-CoA Delta(11) desaturase</fullName>
    </recommendedName>
</protein>
<keyword evidence="10 11" id="KW-0275">Fatty acid biosynthesis</keyword>
<evidence type="ECO:0000256" key="7">
    <source>
        <dbReference type="ARBA" id="ARBA00023002"/>
    </source>
</evidence>
<keyword evidence="4 11" id="KW-0812">Transmembrane</keyword>
<keyword evidence="5" id="KW-0276">Fatty acid metabolism</keyword>
<keyword evidence="3 11" id="KW-0444">Lipid biosynthesis</keyword>
<keyword evidence="14" id="KW-1185">Reference proteome</keyword>